<dbReference type="EMBL" id="JACHWP010000001">
    <property type="protein sequence ID" value="MBB3022601.1"/>
    <property type="molecule type" value="Genomic_DNA"/>
</dbReference>
<dbReference type="SUPFAM" id="SSF53335">
    <property type="entry name" value="S-adenosyl-L-methionine-dependent methyltransferases"/>
    <property type="match status" value="1"/>
</dbReference>
<dbReference type="InterPro" id="IPR029063">
    <property type="entry name" value="SAM-dependent_MTases_sf"/>
</dbReference>
<dbReference type="PROSITE" id="PS51608">
    <property type="entry name" value="SAM_MT_UBIE"/>
    <property type="match status" value="1"/>
</dbReference>
<feature type="binding site" evidence="4">
    <location>
        <position position="62"/>
    </location>
    <ligand>
        <name>S-adenosyl-L-methionine</name>
        <dbReference type="ChEBI" id="CHEBI:59789"/>
    </ligand>
</feature>
<keyword evidence="6" id="KW-1185">Reference proteome</keyword>
<dbReference type="PANTHER" id="PTHR43591">
    <property type="entry name" value="METHYLTRANSFERASE"/>
    <property type="match status" value="1"/>
</dbReference>
<comment type="caution">
    <text evidence="5">The sequence shown here is derived from an EMBL/GenBank/DDBJ whole genome shotgun (WGS) entry which is preliminary data.</text>
</comment>
<dbReference type="NCBIfam" id="NF001241">
    <property type="entry name" value="PRK00216.1-2"/>
    <property type="match status" value="1"/>
</dbReference>
<dbReference type="GO" id="GO:0043770">
    <property type="term" value="F:demethylmenaquinone methyltransferase activity"/>
    <property type="evidence" value="ECO:0007669"/>
    <property type="project" value="UniProtKB-UniRule"/>
</dbReference>
<dbReference type="NCBIfam" id="TIGR01934">
    <property type="entry name" value="MenG_MenH_UbiE"/>
    <property type="match status" value="1"/>
</dbReference>
<dbReference type="Proteomes" id="UP000568050">
    <property type="component" value="Unassembled WGS sequence"/>
</dbReference>
<evidence type="ECO:0000256" key="3">
    <source>
        <dbReference type="ARBA" id="ARBA00022691"/>
    </source>
</evidence>
<evidence type="ECO:0000256" key="2">
    <source>
        <dbReference type="ARBA" id="ARBA00022679"/>
    </source>
</evidence>
<dbReference type="GO" id="GO:0032259">
    <property type="term" value="P:methylation"/>
    <property type="evidence" value="ECO:0007669"/>
    <property type="project" value="UniProtKB-KW"/>
</dbReference>
<comment type="function">
    <text evidence="4">Methyltransferase required for the conversion of demethylmenaquinol (DMKH2) to menaquinol (MKH2).</text>
</comment>
<name>A0A839QX92_9MICO</name>
<dbReference type="AlphaFoldDB" id="A0A839QX92"/>
<accession>A0A839QX92</accession>
<dbReference type="GO" id="GO:0009234">
    <property type="term" value="P:menaquinone biosynthetic process"/>
    <property type="evidence" value="ECO:0007669"/>
    <property type="project" value="UniProtKB-UniRule"/>
</dbReference>
<comment type="catalytic activity">
    <reaction evidence="4">
        <text>a 2-demethylmenaquinol + S-adenosyl-L-methionine = a menaquinol + S-adenosyl-L-homocysteine + H(+)</text>
        <dbReference type="Rhea" id="RHEA:42640"/>
        <dbReference type="Rhea" id="RHEA-COMP:9539"/>
        <dbReference type="Rhea" id="RHEA-COMP:9563"/>
        <dbReference type="ChEBI" id="CHEBI:15378"/>
        <dbReference type="ChEBI" id="CHEBI:18151"/>
        <dbReference type="ChEBI" id="CHEBI:55437"/>
        <dbReference type="ChEBI" id="CHEBI:57856"/>
        <dbReference type="ChEBI" id="CHEBI:59789"/>
        <dbReference type="EC" id="2.1.1.163"/>
    </reaction>
</comment>
<dbReference type="PANTHER" id="PTHR43591:SF24">
    <property type="entry name" value="2-METHOXY-6-POLYPRENYL-1,4-BENZOQUINOL METHYLASE, MITOCHONDRIAL"/>
    <property type="match status" value="1"/>
</dbReference>
<dbReference type="CDD" id="cd02440">
    <property type="entry name" value="AdoMet_MTases"/>
    <property type="match status" value="1"/>
</dbReference>
<dbReference type="HAMAP" id="MF_01813">
    <property type="entry name" value="MenG_UbiE_methyltr"/>
    <property type="match status" value="1"/>
</dbReference>
<organism evidence="5 6">
    <name type="scientific">Helcobacillus massiliensis</name>
    <dbReference type="NCBI Taxonomy" id="521392"/>
    <lineage>
        <taxon>Bacteria</taxon>
        <taxon>Bacillati</taxon>
        <taxon>Actinomycetota</taxon>
        <taxon>Actinomycetes</taxon>
        <taxon>Micrococcales</taxon>
        <taxon>Dermabacteraceae</taxon>
        <taxon>Helcobacillus</taxon>
    </lineage>
</organism>
<dbReference type="Pfam" id="PF01209">
    <property type="entry name" value="Ubie_methyltran"/>
    <property type="match status" value="1"/>
</dbReference>
<evidence type="ECO:0000256" key="4">
    <source>
        <dbReference type="HAMAP-Rule" id="MF_01813"/>
    </source>
</evidence>
<feature type="binding site" evidence="4">
    <location>
        <begin position="102"/>
        <end position="103"/>
    </location>
    <ligand>
        <name>S-adenosyl-L-methionine</name>
        <dbReference type="ChEBI" id="CHEBI:59789"/>
    </ligand>
</feature>
<gene>
    <name evidence="4" type="primary">menG</name>
    <name evidence="5" type="ORF">FHX50_000849</name>
</gene>
<comment type="similarity">
    <text evidence="4">Belongs to the class I-like SAM-binding methyltransferase superfamily. MenG/UbiE family.</text>
</comment>
<evidence type="ECO:0000313" key="6">
    <source>
        <dbReference type="Proteomes" id="UP000568050"/>
    </source>
</evidence>
<dbReference type="Gene3D" id="3.40.50.150">
    <property type="entry name" value="Vaccinia Virus protein VP39"/>
    <property type="match status" value="1"/>
</dbReference>
<dbReference type="EC" id="2.1.1.163" evidence="4"/>
<dbReference type="RefSeq" id="WP_183374786.1">
    <property type="nucleotide sequence ID" value="NZ_CBCSFZ010000019.1"/>
</dbReference>
<dbReference type="UniPathway" id="UPA00079">
    <property type="reaction ID" value="UER00169"/>
</dbReference>
<protein>
    <recommendedName>
        <fullName evidence="4">Demethylmenaquinone methyltransferase</fullName>
        <ecNumber evidence="4">2.1.1.163</ecNumber>
    </recommendedName>
</protein>
<reference evidence="5 6" key="1">
    <citation type="submission" date="2020-08" db="EMBL/GenBank/DDBJ databases">
        <title>Sequencing the genomes of 1000 actinobacteria strains.</title>
        <authorList>
            <person name="Klenk H.-P."/>
        </authorList>
    </citation>
    <scope>NUCLEOTIDE SEQUENCE [LARGE SCALE GENOMIC DNA]</scope>
    <source>
        <strain evidence="5 6">DSM 23040</strain>
    </source>
</reference>
<feature type="binding site" evidence="4">
    <location>
        <position position="80"/>
    </location>
    <ligand>
        <name>S-adenosyl-L-methionine</name>
        <dbReference type="ChEBI" id="CHEBI:59789"/>
    </ligand>
</feature>
<evidence type="ECO:0000313" key="5">
    <source>
        <dbReference type="EMBL" id="MBB3022601.1"/>
    </source>
</evidence>
<keyword evidence="2 4" id="KW-0808">Transferase</keyword>
<keyword evidence="1 4" id="KW-0489">Methyltransferase</keyword>
<dbReference type="PROSITE" id="PS01184">
    <property type="entry name" value="UBIE_2"/>
    <property type="match status" value="1"/>
</dbReference>
<comment type="pathway">
    <text evidence="4">Quinol/quinone metabolism; menaquinone biosynthesis; menaquinol from 1,4-dihydroxy-2-naphthoate: step 2/2.</text>
</comment>
<keyword evidence="4" id="KW-0474">Menaquinone biosynthesis</keyword>
<dbReference type="InterPro" id="IPR004033">
    <property type="entry name" value="UbiE/COQ5_MeTrFase"/>
</dbReference>
<evidence type="ECO:0000256" key="1">
    <source>
        <dbReference type="ARBA" id="ARBA00022603"/>
    </source>
</evidence>
<keyword evidence="3 4" id="KW-0949">S-adenosyl-L-methionine</keyword>
<feature type="binding site" evidence="4">
    <location>
        <position position="119"/>
    </location>
    <ligand>
        <name>S-adenosyl-L-methionine</name>
        <dbReference type="ChEBI" id="CHEBI:59789"/>
    </ligand>
</feature>
<proteinExistence type="inferred from homology"/>
<dbReference type="InterPro" id="IPR023576">
    <property type="entry name" value="UbiE/COQ5_MeTrFase_CS"/>
</dbReference>
<sequence>MNRADLSKKPVDVSSMFDGIAGRYDLLNDILAFGQVRSWRRAMVEALDLRPHSDVLDVAAGTGTSSAAIAAAGHRVIASDFSEGMMQEGRRRQPHITFIGADATALPFADDSFDSAVVSFGLRNVQQPQKALAEMTRVVRPGGSVVVCEFSTPTNRVFRHVYSNYLMKALPAMASAVASDGSAYTYLAESIAAWPDQQGLRSWFLDAGLEKAQYRNLTGGIVALHRGYVPATR</sequence>